<evidence type="ECO:0000313" key="3">
    <source>
        <dbReference type="Proteomes" id="UP000185725"/>
    </source>
</evidence>
<dbReference type="Proteomes" id="UP000255231">
    <property type="component" value="Unassembled WGS sequence"/>
</dbReference>
<reference evidence="2 4" key="2">
    <citation type="submission" date="2018-06" db="EMBL/GenBank/DDBJ databases">
        <authorList>
            <consortium name="Pathogen Informatics"/>
            <person name="Doyle S."/>
        </authorList>
    </citation>
    <scope>NUCLEOTIDE SEQUENCE [LARGE SCALE GENOMIC DNA]</scope>
    <source>
        <strain evidence="2 4">NCTC13560</strain>
    </source>
</reference>
<dbReference type="EMBL" id="FTMF01000001">
    <property type="protein sequence ID" value="SIP94466.1"/>
    <property type="molecule type" value="Genomic_DNA"/>
</dbReference>
<dbReference type="Pfam" id="PF14107">
    <property type="entry name" value="DUF4280"/>
    <property type="match status" value="1"/>
</dbReference>
<sequence length="157" mass="17331">MSEKHLVCQGAICSCKFGSAPDKLTVLTQSKRYINDKDGSQKLLATHMDIGKTFEKNLFGSCAKLNNAPCQVVVTKWSGFYEKITLQDNSGKALLEDSKATCPIGAPDCISIINHGQIMEASAQNVENAEKEVLMELFPFADLHQYIRKTDMLDAKN</sequence>
<dbReference type="InterPro" id="IPR025460">
    <property type="entry name" value="DUF4280"/>
</dbReference>
<name>A0A381F8G8_9FLAO</name>
<reference evidence="1 3" key="1">
    <citation type="submission" date="2017-01" db="EMBL/GenBank/DDBJ databases">
        <authorList>
            <person name="Varghese N."/>
            <person name="Submissions S."/>
        </authorList>
    </citation>
    <scope>NUCLEOTIDE SEQUENCE [LARGE SCALE GENOMIC DNA]</scope>
    <source>
        <strain evidence="1 3">ATCC 27950</strain>
    </source>
</reference>
<dbReference type="OrthoDB" id="882303at2"/>
<evidence type="ECO:0000313" key="4">
    <source>
        <dbReference type="Proteomes" id="UP000255231"/>
    </source>
</evidence>
<dbReference type="KEGG" id="cil:EG358_04760"/>
<accession>A0A381F8G8</accession>
<dbReference type="GeneID" id="303673002"/>
<keyword evidence="3" id="KW-1185">Reference proteome</keyword>
<dbReference type="Proteomes" id="UP000185725">
    <property type="component" value="Unassembled WGS sequence"/>
</dbReference>
<proteinExistence type="predicted"/>
<dbReference type="RefSeq" id="WP_076557910.1">
    <property type="nucleotide sequence ID" value="NZ_CP033929.1"/>
</dbReference>
<dbReference type="AlphaFoldDB" id="A0A381F8G8"/>
<gene>
    <name evidence="2" type="ORF">NCTC13560_01558</name>
    <name evidence="1" type="ORF">SAMN05421682_101428</name>
</gene>
<dbReference type="EMBL" id="UFVS01000001">
    <property type="protein sequence ID" value="SUX42758.1"/>
    <property type="molecule type" value="Genomic_DNA"/>
</dbReference>
<organism evidence="2 4">
    <name type="scientific">Chryseobacterium indoltheticum</name>
    <dbReference type="NCBI Taxonomy" id="254"/>
    <lineage>
        <taxon>Bacteria</taxon>
        <taxon>Pseudomonadati</taxon>
        <taxon>Bacteroidota</taxon>
        <taxon>Flavobacteriia</taxon>
        <taxon>Flavobacteriales</taxon>
        <taxon>Weeksellaceae</taxon>
        <taxon>Chryseobacterium group</taxon>
        <taxon>Chryseobacterium</taxon>
    </lineage>
</organism>
<evidence type="ECO:0000313" key="1">
    <source>
        <dbReference type="EMBL" id="SIP94466.1"/>
    </source>
</evidence>
<evidence type="ECO:0000313" key="2">
    <source>
        <dbReference type="EMBL" id="SUX42758.1"/>
    </source>
</evidence>
<dbReference type="PROSITE" id="PS51257">
    <property type="entry name" value="PROKAR_LIPOPROTEIN"/>
    <property type="match status" value="1"/>
</dbReference>
<protein>
    <submittedName>
        <fullName evidence="2">Predicted chitinase</fullName>
    </submittedName>
</protein>